<dbReference type="InterPro" id="IPR029058">
    <property type="entry name" value="AB_hydrolase_fold"/>
</dbReference>
<dbReference type="InterPro" id="IPR000073">
    <property type="entry name" value="AB_hydrolase_1"/>
</dbReference>
<feature type="domain" description="AB hydrolase-1" evidence="2">
    <location>
        <begin position="27"/>
        <end position="133"/>
    </location>
</feature>
<dbReference type="Pfam" id="PF00561">
    <property type="entry name" value="Abhydrolase_1"/>
    <property type="match status" value="1"/>
</dbReference>
<dbReference type="EMBL" id="CP033972">
    <property type="protein sequence ID" value="AZG48290.1"/>
    <property type="molecule type" value="Genomic_DNA"/>
</dbReference>
<dbReference type="PRINTS" id="PR00111">
    <property type="entry name" value="ABHYDROLASE"/>
</dbReference>
<dbReference type="SUPFAM" id="SSF53474">
    <property type="entry name" value="alpha/beta-Hydrolases"/>
    <property type="match status" value="1"/>
</dbReference>
<evidence type="ECO:0000313" key="3">
    <source>
        <dbReference type="EMBL" id="AZG48290.1"/>
    </source>
</evidence>
<dbReference type="AlphaFoldDB" id="A0A3G8JVT5"/>
<keyword evidence="4" id="KW-1185">Reference proteome</keyword>
<dbReference type="EC" id="3.1.1.10" evidence="3"/>
<organism evidence="3 4">
    <name type="scientific">Gordonia insulae</name>
    <dbReference type="NCBI Taxonomy" id="2420509"/>
    <lineage>
        <taxon>Bacteria</taxon>
        <taxon>Bacillati</taxon>
        <taxon>Actinomycetota</taxon>
        <taxon>Actinomycetes</taxon>
        <taxon>Mycobacteriales</taxon>
        <taxon>Gordoniaceae</taxon>
        <taxon>Gordonia</taxon>
    </lineage>
</organism>
<reference evidence="3 4" key="1">
    <citation type="submission" date="2018-11" db="EMBL/GenBank/DDBJ databases">
        <title>Gordonia insulae sp. nov., isolated from an island soil.</title>
        <authorList>
            <person name="Kim Y.S."/>
            <person name="Kim S.B."/>
        </authorList>
    </citation>
    <scope>NUCLEOTIDE SEQUENCE [LARGE SCALE GENOMIC DNA]</scope>
    <source>
        <strain evidence="3 4">MMS17-SY073</strain>
    </source>
</reference>
<evidence type="ECO:0000313" key="4">
    <source>
        <dbReference type="Proteomes" id="UP000271469"/>
    </source>
</evidence>
<dbReference type="RefSeq" id="WP_124710521.1">
    <property type="nucleotide sequence ID" value="NZ_CP033972.1"/>
</dbReference>
<dbReference type="OrthoDB" id="63519at2"/>
<dbReference type="KEGG" id="gom:D7316_04907"/>
<dbReference type="Gene3D" id="3.40.50.1820">
    <property type="entry name" value="alpha/beta hydrolase"/>
    <property type="match status" value="1"/>
</dbReference>
<evidence type="ECO:0000259" key="2">
    <source>
        <dbReference type="Pfam" id="PF00561"/>
    </source>
</evidence>
<accession>A0A3G8JVT5</accession>
<proteinExistence type="predicted"/>
<name>A0A3G8JVT5_9ACTN</name>
<evidence type="ECO:0000256" key="1">
    <source>
        <dbReference type="ARBA" id="ARBA00022801"/>
    </source>
</evidence>
<keyword evidence="1 3" id="KW-0378">Hydrolase</keyword>
<sequence length="251" mass="27365">MRVLQRPTSAGELALGVRVSGADPDRPPVLLVHGMAGDHSTWRTFAGALRRQGRAVVAVDLRGHGRSGHASTYRLDDFRDDLRFVLDDLDIAVADVVAHSLGAHAALRLAMDEPDRIRRLVLEEIPPMPRDQDDLDLNIVVAASLGERVRGLGWAVRNPLPLIRFDRRVADDVSPQFEVADPDWWAGLDAVTAHTLVISGGRQSFLPPDHLRTLSAALPDGRFTQIDTGHSVHRDRPADFGSAAGDFLSAP</sequence>
<dbReference type="Proteomes" id="UP000271469">
    <property type="component" value="Chromosome"/>
</dbReference>
<dbReference type="PANTHER" id="PTHR46118">
    <property type="entry name" value="PROTEIN ABHD11"/>
    <property type="match status" value="1"/>
</dbReference>
<protein>
    <submittedName>
        <fullName evidence="3">Tropinesterase</fullName>
        <ecNumber evidence="3">3.1.1.10</ecNumber>
    </submittedName>
</protein>
<gene>
    <name evidence="3" type="ORF">D7316_04907</name>
</gene>
<dbReference type="GO" id="GO:0050357">
    <property type="term" value="F:tropinesterase activity"/>
    <property type="evidence" value="ECO:0007669"/>
    <property type="project" value="UniProtKB-EC"/>
</dbReference>
<dbReference type="PANTHER" id="PTHR46118:SF4">
    <property type="entry name" value="PROTEIN ABHD11"/>
    <property type="match status" value="1"/>
</dbReference>